<dbReference type="EMBL" id="JAGFBR010000005">
    <property type="protein sequence ID" value="KAH0467372.1"/>
    <property type="molecule type" value="Genomic_DNA"/>
</dbReference>
<dbReference type="Pfam" id="PF09735">
    <property type="entry name" value="Nckap1"/>
    <property type="match status" value="1"/>
</dbReference>
<dbReference type="GO" id="GO:0000902">
    <property type="term" value="P:cell morphogenesis"/>
    <property type="evidence" value="ECO:0007669"/>
    <property type="project" value="TreeGrafter"/>
</dbReference>
<organism evidence="2 3">
    <name type="scientific">Dendrobium chrysotoxum</name>
    <name type="common">Orchid</name>
    <dbReference type="NCBI Taxonomy" id="161865"/>
    <lineage>
        <taxon>Eukaryota</taxon>
        <taxon>Viridiplantae</taxon>
        <taxon>Streptophyta</taxon>
        <taxon>Embryophyta</taxon>
        <taxon>Tracheophyta</taxon>
        <taxon>Spermatophyta</taxon>
        <taxon>Magnoliopsida</taxon>
        <taxon>Liliopsida</taxon>
        <taxon>Asparagales</taxon>
        <taxon>Orchidaceae</taxon>
        <taxon>Epidendroideae</taxon>
        <taxon>Malaxideae</taxon>
        <taxon>Dendrobiinae</taxon>
        <taxon>Dendrobium</taxon>
    </lineage>
</organism>
<evidence type="ECO:0000313" key="3">
    <source>
        <dbReference type="Proteomes" id="UP000775213"/>
    </source>
</evidence>
<gene>
    <name evidence="2" type="ORF">IEQ34_004610</name>
</gene>
<dbReference type="GO" id="GO:0030031">
    <property type="term" value="P:cell projection assembly"/>
    <property type="evidence" value="ECO:0007669"/>
    <property type="project" value="TreeGrafter"/>
</dbReference>
<proteinExistence type="inferred from homology"/>
<reference evidence="2 3" key="1">
    <citation type="journal article" date="2021" name="Hortic Res">
        <title>Chromosome-scale assembly of the Dendrobium chrysotoxum genome enhances the understanding of orchid evolution.</title>
        <authorList>
            <person name="Zhang Y."/>
            <person name="Zhang G.Q."/>
            <person name="Zhang D."/>
            <person name="Liu X.D."/>
            <person name="Xu X.Y."/>
            <person name="Sun W.H."/>
            <person name="Yu X."/>
            <person name="Zhu X."/>
            <person name="Wang Z.W."/>
            <person name="Zhao X."/>
            <person name="Zhong W.Y."/>
            <person name="Chen H."/>
            <person name="Yin W.L."/>
            <person name="Huang T."/>
            <person name="Niu S.C."/>
            <person name="Liu Z.J."/>
        </authorList>
    </citation>
    <scope>NUCLEOTIDE SEQUENCE [LARGE SCALE GENOMIC DNA]</scope>
    <source>
        <strain evidence="2">Lindl</strain>
    </source>
</reference>
<dbReference type="SUPFAM" id="SSF52058">
    <property type="entry name" value="L domain-like"/>
    <property type="match status" value="1"/>
</dbReference>
<comment type="similarity">
    <text evidence="1">Belongs to the HEM-1/HEM-2 family.</text>
</comment>
<name>A0AAV7HHK0_DENCH</name>
<protein>
    <submittedName>
        <fullName evidence="2">Uncharacterized protein</fullName>
    </submittedName>
</protein>
<evidence type="ECO:0000256" key="1">
    <source>
        <dbReference type="ARBA" id="ARBA00037947"/>
    </source>
</evidence>
<dbReference type="InterPro" id="IPR032675">
    <property type="entry name" value="LRR_dom_sf"/>
</dbReference>
<dbReference type="InterPro" id="IPR019137">
    <property type="entry name" value="Nck-associated_protein-1"/>
</dbReference>
<evidence type="ECO:0000313" key="2">
    <source>
        <dbReference type="EMBL" id="KAH0467372.1"/>
    </source>
</evidence>
<dbReference type="GO" id="GO:0031209">
    <property type="term" value="C:SCAR complex"/>
    <property type="evidence" value="ECO:0007669"/>
    <property type="project" value="TreeGrafter"/>
</dbReference>
<keyword evidence="3" id="KW-1185">Reference proteome</keyword>
<dbReference type="GO" id="GO:0016477">
    <property type="term" value="P:cell migration"/>
    <property type="evidence" value="ECO:0007669"/>
    <property type="project" value="TreeGrafter"/>
</dbReference>
<dbReference type="Gene3D" id="3.80.10.10">
    <property type="entry name" value="Ribonuclease Inhibitor"/>
    <property type="match status" value="1"/>
</dbReference>
<dbReference type="Proteomes" id="UP000775213">
    <property type="component" value="Unassembled WGS sequence"/>
</dbReference>
<accession>A0AAV7HHK0</accession>
<dbReference type="AlphaFoldDB" id="A0AAV7HHK0"/>
<dbReference type="GO" id="GO:0030866">
    <property type="term" value="P:cortical actin cytoskeleton organization"/>
    <property type="evidence" value="ECO:0007669"/>
    <property type="project" value="TreeGrafter"/>
</dbReference>
<sequence>MHLFNNKLYGNIPDFISDQQGLEVIQLWKNTFTGSIPQHPGMKDRLLFLDFPSFDGTHRERRILLKPEIGKMIYFIADQPSLLVPNGQVVFSALALAQYKVI</sequence>
<dbReference type="PANTHER" id="PTHR12093">
    <property type="entry name" value="NCK-ASSOCIATED PROTEIN 1"/>
    <property type="match status" value="1"/>
</dbReference>
<dbReference type="PANTHER" id="PTHR12093:SF10">
    <property type="entry name" value="MEMBRANE-ASSOCIATED PROTEIN HEM"/>
    <property type="match status" value="1"/>
</dbReference>
<comment type="caution">
    <text evidence="2">The sequence shown here is derived from an EMBL/GenBank/DDBJ whole genome shotgun (WGS) entry which is preliminary data.</text>
</comment>